<proteinExistence type="predicted"/>
<evidence type="ECO:0000313" key="8">
    <source>
        <dbReference type="EMBL" id="KLK94680.1"/>
    </source>
</evidence>
<name>A0A0H1RHG5_9HYPH</name>
<comment type="caution">
    <text evidence="8">The sequence shown here is derived from an EMBL/GenBank/DDBJ whole genome shotgun (WGS) entry which is preliminary data.</text>
</comment>
<keyword evidence="3 6" id="KW-0812">Transmembrane</keyword>
<feature type="transmembrane region" description="Helical" evidence="6">
    <location>
        <begin position="350"/>
        <end position="377"/>
    </location>
</feature>
<feature type="transmembrane region" description="Helical" evidence="6">
    <location>
        <begin position="61"/>
        <end position="80"/>
    </location>
</feature>
<organism evidence="8 9">
    <name type="scientific">Microvirga vignae</name>
    <dbReference type="NCBI Taxonomy" id="1225564"/>
    <lineage>
        <taxon>Bacteria</taxon>
        <taxon>Pseudomonadati</taxon>
        <taxon>Pseudomonadota</taxon>
        <taxon>Alphaproteobacteria</taxon>
        <taxon>Hyphomicrobiales</taxon>
        <taxon>Methylobacteriaceae</taxon>
        <taxon>Microvirga</taxon>
    </lineage>
</organism>
<evidence type="ECO:0000256" key="5">
    <source>
        <dbReference type="ARBA" id="ARBA00023136"/>
    </source>
</evidence>
<feature type="transmembrane region" description="Helical" evidence="6">
    <location>
        <begin position="383"/>
        <end position="405"/>
    </location>
</feature>
<feature type="transmembrane region" description="Helical" evidence="6">
    <location>
        <begin position="21"/>
        <end position="41"/>
    </location>
</feature>
<dbReference type="PANTHER" id="PTHR23501:SF191">
    <property type="entry name" value="VACUOLAR BASIC AMINO ACID TRANSPORTER 4"/>
    <property type="match status" value="1"/>
</dbReference>
<reference evidence="8 9" key="1">
    <citation type="submission" date="2015-05" db="EMBL/GenBank/DDBJ databases">
        <title>Draft genome sequence of Microvirga vignae strain BR3299, a novel nitrogen fixing bacteria isolated from Brazil semi-aired region.</title>
        <authorList>
            <person name="Zilli J.E."/>
            <person name="Passos S.R."/>
            <person name="Leite J."/>
            <person name="Baldani J.I."/>
            <person name="Xavier G.R."/>
            <person name="Rumjaneck N.G."/>
            <person name="Simoes-Araujo J.L."/>
        </authorList>
    </citation>
    <scope>NUCLEOTIDE SEQUENCE [LARGE SCALE GENOMIC DNA]</scope>
    <source>
        <strain evidence="8 9">BR3299</strain>
    </source>
</reference>
<evidence type="ECO:0000256" key="1">
    <source>
        <dbReference type="ARBA" id="ARBA00004127"/>
    </source>
</evidence>
<dbReference type="SUPFAM" id="SSF103473">
    <property type="entry name" value="MFS general substrate transporter"/>
    <property type="match status" value="1"/>
</dbReference>
<dbReference type="PROSITE" id="PS50850">
    <property type="entry name" value="MFS"/>
    <property type="match status" value="1"/>
</dbReference>
<protein>
    <submittedName>
        <fullName evidence="8">Major facilitator transporter</fullName>
    </submittedName>
</protein>
<feature type="transmembrane region" description="Helical" evidence="6">
    <location>
        <begin position="177"/>
        <end position="194"/>
    </location>
</feature>
<evidence type="ECO:0000259" key="7">
    <source>
        <dbReference type="PROSITE" id="PS50850"/>
    </source>
</evidence>
<keyword evidence="4 6" id="KW-1133">Transmembrane helix</keyword>
<feature type="transmembrane region" description="Helical" evidence="6">
    <location>
        <begin position="118"/>
        <end position="135"/>
    </location>
</feature>
<feature type="transmembrane region" description="Helical" evidence="6">
    <location>
        <begin position="296"/>
        <end position="315"/>
    </location>
</feature>
<dbReference type="InterPro" id="IPR036259">
    <property type="entry name" value="MFS_trans_sf"/>
</dbReference>
<keyword evidence="2" id="KW-0813">Transport</keyword>
<dbReference type="GO" id="GO:0005886">
    <property type="term" value="C:plasma membrane"/>
    <property type="evidence" value="ECO:0007669"/>
    <property type="project" value="TreeGrafter"/>
</dbReference>
<evidence type="ECO:0000256" key="4">
    <source>
        <dbReference type="ARBA" id="ARBA00022989"/>
    </source>
</evidence>
<evidence type="ECO:0000256" key="3">
    <source>
        <dbReference type="ARBA" id="ARBA00022692"/>
    </source>
</evidence>
<accession>A0A0H1RHG5</accession>
<dbReference type="PANTHER" id="PTHR23501">
    <property type="entry name" value="MAJOR FACILITATOR SUPERFAMILY"/>
    <property type="match status" value="1"/>
</dbReference>
<evidence type="ECO:0000313" key="9">
    <source>
        <dbReference type="Proteomes" id="UP000035489"/>
    </source>
</evidence>
<evidence type="ECO:0000256" key="6">
    <source>
        <dbReference type="SAM" id="Phobius"/>
    </source>
</evidence>
<feature type="transmembrane region" description="Helical" evidence="6">
    <location>
        <begin position="147"/>
        <end position="171"/>
    </location>
</feature>
<evidence type="ECO:0000256" key="2">
    <source>
        <dbReference type="ARBA" id="ARBA00022448"/>
    </source>
</evidence>
<dbReference type="Gene3D" id="1.20.1720.10">
    <property type="entry name" value="Multidrug resistance protein D"/>
    <property type="match status" value="1"/>
</dbReference>
<dbReference type="Proteomes" id="UP000035489">
    <property type="component" value="Unassembled WGS sequence"/>
</dbReference>
<keyword evidence="5 6" id="KW-0472">Membrane</keyword>
<dbReference type="EMBL" id="LCYG01000007">
    <property type="protein sequence ID" value="KLK94680.1"/>
    <property type="molecule type" value="Genomic_DNA"/>
</dbReference>
<gene>
    <name evidence="8" type="ORF">AA309_02220</name>
</gene>
<feature type="domain" description="Major facilitator superfamily (MFS) profile" evidence="7">
    <location>
        <begin position="22"/>
        <end position="408"/>
    </location>
</feature>
<keyword evidence="9" id="KW-1185">Reference proteome</keyword>
<sequence length="430" mass="45770">MFSSAKDPARSGHTRLLSLHEFVLLIALVMSLGSLSIDNLLPAFGPIQADFGIADPNDLQLLITTYMVPFAIMQAVYGPVSDVIGRRPTLMVGLAVYLIGGVVATTAASFSMLLIGRAIQGAGLAATRVLTVAIIRDRFAGCEMARVMSITMMVFIIVPMLAPTSGSLLLLLSTWRIIFAAILGFAVLVAVWFYNRMPETLHPEYRRSFAFGQVSSAVRSTVSTRISIGYATAMALMMGCLMSYIGSAQQIFETEVYGLGAMFPLVFGCIAAFMGAASFTNATLVRRLGMRRLSHIGICGFALVAAVQLGVAVLYDGRPPLLLYAAIFAVNQFLYSLTVPNFNSIAMVPLAALAGTASSFIGAYTTLVGALFGLVIGRSFNGTVIPLSIGYLCLGTACLVVVLWIEKGRLFLRSQPEQGGAEQALPVAAE</sequence>
<feature type="transmembrane region" description="Helical" evidence="6">
    <location>
        <begin position="321"/>
        <end position="338"/>
    </location>
</feature>
<dbReference type="OrthoDB" id="9800416at2"/>
<feature type="transmembrane region" description="Helical" evidence="6">
    <location>
        <begin position="228"/>
        <end position="245"/>
    </location>
</feature>
<dbReference type="GO" id="GO:0012505">
    <property type="term" value="C:endomembrane system"/>
    <property type="evidence" value="ECO:0007669"/>
    <property type="project" value="UniProtKB-SubCell"/>
</dbReference>
<comment type="subcellular location">
    <subcellularLocation>
        <location evidence="1">Endomembrane system</location>
        <topology evidence="1">Multi-pass membrane protein</topology>
    </subcellularLocation>
</comment>
<dbReference type="PATRIC" id="fig|1225564.3.peg.6294"/>
<dbReference type="CDD" id="cd17320">
    <property type="entry name" value="MFS_MdfA_MDR_like"/>
    <property type="match status" value="1"/>
</dbReference>
<feature type="transmembrane region" description="Helical" evidence="6">
    <location>
        <begin position="92"/>
        <end position="112"/>
    </location>
</feature>
<dbReference type="AlphaFoldDB" id="A0A0H1RHG5"/>
<dbReference type="InterPro" id="IPR011701">
    <property type="entry name" value="MFS"/>
</dbReference>
<dbReference type="InterPro" id="IPR020846">
    <property type="entry name" value="MFS_dom"/>
</dbReference>
<feature type="transmembrane region" description="Helical" evidence="6">
    <location>
        <begin position="257"/>
        <end position="284"/>
    </location>
</feature>
<dbReference type="Pfam" id="PF07690">
    <property type="entry name" value="MFS_1"/>
    <property type="match status" value="1"/>
</dbReference>
<dbReference type="GO" id="GO:0022857">
    <property type="term" value="F:transmembrane transporter activity"/>
    <property type="evidence" value="ECO:0007669"/>
    <property type="project" value="InterPro"/>
</dbReference>